<comment type="similarity">
    <text evidence="2 8">Belongs to the ABC-2 integral membrane protein family.</text>
</comment>
<dbReference type="GO" id="GO:0140359">
    <property type="term" value="F:ABC-type transporter activity"/>
    <property type="evidence" value="ECO:0007669"/>
    <property type="project" value="InterPro"/>
</dbReference>
<proteinExistence type="inferred from homology"/>
<gene>
    <name evidence="10" type="ORF">BCAMP_00415</name>
</gene>
<dbReference type="STRING" id="1265861.BCAMP_00415"/>
<dbReference type="GO" id="GO:0015920">
    <property type="term" value="P:lipopolysaccharide transport"/>
    <property type="evidence" value="ECO:0007669"/>
    <property type="project" value="TreeGrafter"/>
</dbReference>
<dbReference type="Pfam" id="PF01061">
    <property type="entry name" value="ABC2_membrane"/>
    <property type="match status" value="1"/>
</dbReference>
<dbReference type="PANTHER" id="PTHR30413">
    <property type="entry name" value="INNER MEMBRANE TRANSPORT PERMEASE"/>
    <property type="match status" value="1"/>
</dbReference>
<feature type="transmembrane region" description="Helical" evidence="8">
    <location>
        <begin position="71"/>
        <end position="90"/>
    </location>
</feature>
<name>W7CRE6_9LIST</name>
<dbReference type="InterPro" id="IPR047817">
    <property type="entry name" value="ABC2_TM_bact-type"/>
</dbReference>
<keyword evidence="3 8" id="KW-0813">Transport</keyword>
<dbReference type="GO" id="GO:0005886">
    <property type="term" value="C:plasma membrane"/>
    <property type="evidence" value="ECO:0007669"/>
    <property type="project" value="UniProtKB-SubCell"/>
</dbReference>
<evidence type="ECO:0000256" key="6">
    <source>
        <dbReference type="ARBA" id="ARBA00022989"/>
    </source>
</evidence>
<dbReference type="EMBL" id="AODH01000001">
    <property type="protein sequence ID" value="EUJ42214.1"/>
    <property type="molecule type" value="Genomic_DNA"/>
</dbReference>
<feature type="transmembrane region" description="Helical" evidence="8">
    <location>
        <begin position="180"/>
        <end position="199"/>
    </location>
</feature>
<keyword evidence="5 8" id="KW-0812">Transmembrane</keyword>
<evidence type="ECO:0000259" key="9">
    <source>
        <dbReference type="PROSITE" id="PS51012"/>
    </source>
</evidence>
<feature type="transmembrane region" description="Helical" evidence="8">
    <location>
        <begin position="37"/>
        <end position="59"/>
    </location>
</feature>
<keyword evidence="6 8" id="KW-1133">Transmembrane helix</keyword>
<dbReference type="PROSITE" id="PS51012">
    <property type="entry name" value="ABC_TM2"/>
    <property type="match status" value="1"/>
</dbReference>
<evidence type="ECO:0000256" key="4">
    <source>
        <dbReference type="ARBA" id="ARBA00022475"/>
    </source>
</evidence>
<protein>
    <recommendedName>
        <fullName evidence="8">Transport permease protein</fullName>
    </recommendedName>
</protein>
<evidence type="ECO:0000256" key="2">
    <source>
        <dbReference type="ARBA" id="ARBA00007783"/>
    </source>
</evidence>
<sequence>MRASFNVLKVHFLYFRIILRLAQYDRKATYHLYRLGFWWELLSPLIQVLVYYLIFGVFVARESIGVSDIPYISWLLGGIIPWFFISATVIQGAKSIHTQLPLVVRTNFSTTILPSIALVRNLPAFVIMSLLLCLILTVTGTSSAVNGWRLSYAFFEMWLFLGAINLLNASITVRFRDYQLMINASMRLLLFLSGVIIQLDFSQHQLLAKLMHLNPLLHIIEGFRSGWFGIDNGRSLIVDSCYFWSITLIIFACGAYIHQRYQKEYVNYM</sequence>
<organism evidence="10 11">
    <name type="scientific">Brochothrix campestris FSL F6-1037</name>
    <dbReference type="NCBI Taxonomy" id="1265861"/>
    <lineage>
        <taxon>Bacteria</taxon>
        <taxon>Bacillati</taxon>
        <taxon>Bacillota</taxon>
        <taxon>Bacilli</taxon>
        <taxon>Bacillales</taxon>
        <taxon>Listeriaceae</taxon>
        <taxon>Brochothrix</taxon>
    </lineage>
</organism>
<reference evidence="10 11" key="1">
    <citation type="submission" date="2012-12" db="EMBL/GenBank/DDBJ databases">
        <title>Novel taxa of Listeriaceae from agricultural environments in the United States.</title>
        <authorList>
            <person name="den Bakker H.C."/>
            <person name="Allred A."/>
            <person name="Warchocki S."/>
            <person name="Wright E.M."/>
            <person name="Burrell A."/>
            <person name="Nightingale K.K."/>
            <person name="Kephart D."/>
            <person name="Wiedmann M."/>
        </authorList>
    </citation>
    <scope>NUCLEOTIDE SEQUENCE [LARGE SCALE GENOMIC DNA]</scope>
    <source>
        <strain evidence="10 11">FSL F6-1037</strain>
    </source>
</reference>
<feature type="transmembrane region" description="Helical" evidence="8">
    <location>
        <begin position="242"/>
        <end position="259"/>
    </location>
</feature>
<evidence type="ECO:0000256" key="8">
    <source>
        <dbReference type="RuleBase" id="RU361157"/>
    </source>
</evidence>
<dbReference type="Proteomes" id="UP000019243">
    <property type="component" value="Unassembled WGS sequence"/>
</dbReference>
<dbReference type="OrthoDB" id="9794365at2"/>
<evidence type="ECO:0000256" key="7">
    <source>
        <dbReference type="ARBA" id="ARBA00023136"/>
    </source>
</evidence>
<comment type="subcellular location">
    <subcellularLocation>
        <location evidence="1 8">Cell membrane</location>
        <topology evidence="1 8">Multi-pass membrane protein</topology>
    </subcellularLocation>
</comment>
<keyword evidence="4 8" id="KW-1003">Cell membrane</keyword>
<dbReference type="AlphaFoldDB" id="W7CRE6"/>
<dbReference type="RefSeq" id="WP_051456755.1">
    <property type="nucleotide sequence ID" value="NZ_AODH01000001.1"/>
</dbReference>
<dbReference type="PANTHER" id="PTHR30413:SF10">
    <property type="entry name" value="CAPSULE POLYSACCHARIDE EXPORT INNER-MEMBRANE PROTEIN CTRC"/>
    <property type="match status" value="1"/>
</dbReference>
<evidence type="ECO:0000256" key="3">
    <source>
        <dbReference type="ARBA" id="ARBA00022448"/>
    </source>
</evidence>
<evidence type="ECO:0000313" key="11">
    <source>
        <dbReference type="Proteomes" id="UP000019243"/>
    </source>
</evidence>
<evidence type="ECO:0000256" key="5">
    <source>
        <dbReference type="ARBA" id="ARBA00022692"/>
    </source>
</evidence>
<evidence type="ECO:0000256" key="1">
    <source>
        <dbReference type="ARBA" id="ARBA00004651"/>
    </source>
</evidence>
<comment type="caution">
    <text evidence="10">The sequence shown here is derived from an EMBL/GenBank/DDBJ whole genome shotgun (WGS) entry which is preliminary data.</text>
</comment>
<feature type="domain" description="ABC transmembrane type-2" evidence="9">
    <location>
        <begin position="35"/>
        <end position="261"/>
    </location>
</feature>
<feature type="transmembrane region" description="Helical" evidence="8">
    <location>
        <begin position="150"/>
        <end position="168"/>
    </location>
</feature>
<feature type="transmembrane region" description="Helical" evidence="8">
    <location>
        <begin position="111"/>
        <end position="138"/>
    </location>
</feature>
<keyword evidence="11" id="KW-1185">Reference proteome</keyword>
<evidence type="ECO:0000313" key="10">
    <source>
        <dbReference type="EMBL" id="EUJ42214.1"/>
    </source>
</evidence>
<dbReference type="InterPro" id="IPR013525">
    <property type="entry name" value="ABC2_TM"/>
</dbReference>
<accession>W7CRE6</accession>
<keyword evidence="7 8" id="KW-0472">Membrane</keyword>